<dbReference type="AlphaFoldDB" id="A0A7X9WGS5"/>
<dbReference type="EMBL" id="JABBLX010000012">
    <property type="protein sequence ID" value="NMK97591.1"/>
    <property type="molecule type" value="Genomic_DNA"/>
</dbReference>
<reference evidence="4 5" key="1">
    <citation type="submission" date="2020-04" db="EMBL/GenBank/DDBJ databases">
        <title>The Epidemiology and Molecular Characteristics of Linezolid-Resistant Staphylococcus capitis in Huashan Hospital, Shanghai.</title>
        <authorList>
            <person name="Ding L."/>
            <person name="Li P."/>
            <person name="Yang Y."/>
            <person name="Lin D."/>
            <person name="Xu X."/>
        </authorList>
    </citation>
    <scope>NUCLEOTIDE SEQUENCE [LARGE SCALE GENOMIC DNA]</scope>
    <source>
        <strain evidence="3 5">12-86</strain>
        <strain evidence="2 4">17-84</strain>
    </source>
</reference>
<dbReference type="RefSeq" id="WP_023350234.1">
    <property type="nucleotide sequence ID" value="NZ_CBCPJN010000001.1"/>
</dbReference>
<evidence type="ECO:0000313" key="3">
    <source>
        <dbReference type="EMBL" id="NMK97591.1"/>
    </source>
</evidence>
<dbReference type="InterPro" id="IPR029491">
    <property type="entry name" value="Helicase_HTH"/>
</dbReference>
<evidence type="ECO:0000313" key="4">
    <source>
        <dbReference type="Proteomes" id="UP000538955"/>
    </source>
</evidence>
<evidence type="ECO:0000313" key="5">
    <source>
        <dbReference type="Proteomes" id="UP000550736"/>
    </source>
</evidence>
<evidence type="ECO:0000313" key="2">
    <source>
        <dbReference type="EMBL" id="NMK53286.1"/>
    </source>
</evidence>
<accession>A0A7X9WGS5</accession>
<keyword evidence="4" id="KW-1185">Reference proteome</keyword>
<dbReference type="Proteomes" id="UP000538955">
    <property type="component" value="Unassembled WGS sequence"/>
</dbReference>
<proteinExistence type="predicted"/>
<dbReference type="InterPro" id="IPR008308">
    <property type="entry name" value="YpbB-like"/>
</dbReference>
<evidence type="ECO:0000259" key="1">
    <source>
        <dbReference type="Pfam" id="PF14493"/>
    </source>
</evidence>
<protein>
    <recommendedName>
        <fullName evidence="1">Helicase Helix-turn-helix domain-containing protein</fullName>
    </recommendedName>
</protein>
<dbReference type="Pfam" id="PF14493">
    <property type="entry name" value="HTH_40"/>
    <property type="match status" value="1"/>
</dbReference>
<gene>
    <name evidence="3" type="ORF">HHM13_05720</name>
    <name evidence="2" type="ORF">HHM24_00790</name>
</gene>
<dbReference type="Proteomes" id="UP000550736">
    <property type="component" value="Unassembled WGS sequence"/>
</dbReference>
<feature type="domain" description="Helicase Helix-turn-helix" evidence="1">
    <location>
        <begin position="224"/>
        <end position="308"/>
    </location>
</feature>
<sequence>MYDILSYAIDHAFNYKTNKSIYNILIGKKSHQTFFDASSQQLLSLYHSLPNLKYPTFERFILQKDDFNHELDIKTHPRYTYDSLTRTFSCIQLLIQTLSNTRKDTFKFIPVVQNTYVQQKVKQLYNHIKLSQLEASFISEIYSLFDAIERRNNKNVLHYYLQGYEEPMYTRQQISLIEDIKQSELFELEMNQLIDLLDEIEDESNYPILSQTIILPQLLNQTFLSYQKLLHGMNMNEIAEHQNVKINTIEDHVLEIFIKGYQNDYNTYVNQKQIDQFIQYYDHHIGLRLREYKQAFEDLTYFQIKLIIVGIERGDLRVRR</sequence>
<name>A0A7X9WGS5_STACP</name>
<comment type="caution">
    <text evidence="3">The sequence shown here is derived from an EMBL/GenBank/DDBJ whole genome shotgun (WGS) entry which is preliminary data.</text>
</comment>
<dbReference type="EMBL" id="JABBMI010000001">
    <property type="protein sequence ID" value="NMK53286.1"/>
    <property type="molecule type" value="Genomic_DNA"/>
</dbReference>
<dbReference type="PIRSF" id="PIRSF021350">
    <property type="entry name" value="UCP021350"/>
    <property type="match status" value="1"/>
</dbReference>
<organism evidence="3 5">
    <name type="scientific">Staphylococcus capitis</name>
    <dbReference type="NCBI Taxonomy" id="29388"/>
    <lineage>
        <taxon>Bacteria</taxon>
        <taxon>Bacillati</taxon>
        <taxon>Bacillota</taxon>
        <taxon>Bacilli</taxon>
        <taxon>Bacillales</taxon>
        <taxon>Staphylococcaceae</taxon>
        <taxon>Staphylococcus</taxon>
    </lineage>
</organism>